<feature type="transmembrane region" description="Helical" evidence="1">
    <location>
        <begin position="626"/>
        <end position="647"/>
    </location>
</feature>
<sequence>MRSSPASFGELAALCNADSRRPQGPQSFDWHLRRDLAPYPFLEDPDSNESARAGTAHASGWRNLAGYPLFRGQPVASRQPEGRDAWKRATRLSSGDRVIALETWFYPTVWPNPMLDTKYLGYEMNGFVENPLDQPGCNGTSVPPYMGPFVMMGERSWMAVNALTAPWQGKRPPPSMAFDRTLAQGMLNDFGYGLDVPGQGLAPFTFHPHQVISLLVVNLAELRRADGSAFPYYECWSTAFQGMLSALPQCVPVCADGAAAVPWVSLADAGAPSSADPTSAPLLPGAIPSRSWFMAWTGPRGNGSKAACVSASRVIGAASAGLFGASGSAKTAALGPSFQGVSSGAAAVLLSPWLSQADLSITLRVPILQLGRGPRAAFVMQVTSDIAASLGSTRVACLLVACEQCPDASNYSVWGQSPRDLAGPGAASDLVTLQLRVTFQPSCERKRPSSDASLSWMADARGALPVVFSGTGASADWAARHPDAAAARASWAARALSSPQESPVLRALSLQTALRRQDAWAVVGAWLVWAQPADQSGHSVGVRVRCVHDTWAAAVAVSEQGSLASLGMSCLQQGQGGLLASTGAVVSLLALLGLLTLAGAGLAAERACSVDRATALPAGLLRARRWLLDAAIVADLFALACTVWVVLMLSVPAWQAWAVEPWALRAGAHFSQDVLAGAAHIVAPQVFEFCAIPAVVALLGSLPGPCAACASSFRAPMPDDDSLSESTVPAQQ</sequence>
<accession>A0A5A8CFV2</accession>
<proteinExistence type="predicted"/>
<keyword evidence="1" id="KW-0812">Transmembrane</keyword>
<name>A0A5A8CFV2_CAFRO</name>
<keyword evidence="1" id="KW-1133">Transmembrane helix</keyword>
<dbReference type="AlphaFoldDB" id="A0A5A8CFV2"/>
<evidence type="ECO:0000256" key="1">
    <source>
        <dbReference type="SAM" id="Phobius"/>
    </source>
</evidence>
<dbReference type="EMBL" id="VLTN01000027">
    <property type="protein sequence ID" value="KAA0151454.1"/>
    <property type="molecule type" value="Genomic_DNA"/>
</dbReference>
<feature type="transmembrane region" description="Helical" evidence="1">
    <location>
        <begin position="578"/>
        <end position="605"/>
    </location>
</feature>
<keyword evidence="1" id="KW-0472">Membrane</keyword>
<gene>
    <name evidence="2" type="ORF">FNF29_04662</name>
</gene>
<reference evidence="2 3" key="1">
    <citation type="submission" date="2019-07" db="EMBL/GenBank/DDBJ databases">
        <title>Genomes of Cafeteria roenbergensis.</title>
        <authorList>
            <person name="Fischer M.G."/>
            <person name="Hackl T."/>
            <person name="Roman M."/>
        </authorList>
    </citation>
    <scope>NUCLEOTIDE SEQUENCE [LARGE SCALE GENOMIC DNA]</scope>
    <source>
        <strain evidence="2 3">BVI</strain>
    </source>
</reference>
<keyword evidence="3" id="KW-1185">Reference proteome</keyword>
<dbReference type="Proteomes" id="UP000323011">
    <property type="component" value="Unassembled WGS sequence"/>
</dbReference>
<protein>
    <submittedName>
        <fullName evidence="2">Uncharacterized protein</fullName>
    </submittedName>
</protein>
<evidence type="ECO:0000313" key="2">
    <source>
        <dbReference type="EMBL" id="KAA0151454.1"/>
    </source>
</evidence>
<comment type="caution">
    <text evidence="2">The sequence shown here is derived from an EMBL/GenBank/DDBJ whole genome shotgun (WGS) entry which is preliminary data.</text>
</comment>
<organism evidence="2 3">
    <name type="scientific">Cafeteria roenbergensis</name>
    <name type="common">Marine flagellate</name>
    <dbReference type="NCBI Taxonomy" id="33653"/>
    <lineage>
        <taxon>Eukaryota</taxon>
        <taxon>Sar</taxon>
        <taxon>Stramenopiles</taxon>
        <taxon>Bigyra</taxon>
        <taxon>Opalozoa</taxon>
        <taxon>Bicosoecida</taxon>
        <taxon>Cafeteriaceae</taxon>
        <taxon>Cafeteria</taxon>
    </lineage>
</organism>
<evidence type="ECO:0000313" key="3">
    <source>
        <dbReference type="Proteomes" id="UP000323011"/>
    </source>
</evidence>